<feature type="domain" description="Methyl-accepting transducer" evidence="11">
    <location>
        <begin position="378"/>
        <end position="635"/>
    </location>
</feature>
<dbReference type="Pfam" id="PF02743">
    <property type="entry name" value="dCache_1"/>
    <property type="match status" value="1"/>
</dbReference>
<evidence type="ECO:0000313" key="13">
    <source>
        <dbReference type="EMBL" id="NUU64133.1"/>
    </source>
</evidence>
<dbReference type="InterPro" id="IPR004089">
    <property type="entry name" value="MCPsignal_dom"/>
</dbReference>
<reference evidence="13" key="1">
    <citation type="submission" date="2020-06" db="EMBL/GenBank/DDBJ databases">
        <title>Paenibacillus sp. nov., isolated from soil.</title>
        <authorList>
            <person name="Seo Y.L."/>
        </authorList>
    </citation>
    <scope>NUCLEOTIDE SEQUENCE [LARGE SCALE GENOMIC DNA]</scope>
    <source>
        <strain evidence="13">JW14</strain>
    </source>
</reference>
<dbReference type="Gene3D" id="6.10.340.10">
    <property type="match status" value="1"/>
</dbReference>
<evidence type="ECO:0000259" key="11">
    <source>
        <dbReference type="PROSITE" id="PS50111"/>
    </source>
</evidence>
<evidence type="ECO:0000256" key="7">
    <source>
        <dbReference type="ARBA" id="ARBA00023224"/>
    </source>
</evidence>
<evidence type="ECO:0000256" key="9">
    <source>
        <dbReference type="PROSITE-ProRule" id="PRU00284"/>
    </source>
</evidence>
<evidence type="ECO:0000256" key="6">
    <source>
        <dbReference type="ARBA" id="ARBA00023136"/>
    </source>
</evidence>
<dbReference type="CDD" id="cd06225">
    <property type="entry name" value="HAMP"/>
    <property type="match status" value="1"/>
</dbReference>
<keyword evidence="7 9" id="KW-0807">Transducer</keyword>
<organism evidence="13 14">
    <name type="scientific">Paenibacillus agri</name>
    <dbReference type="NCBI Taxonomy" id="2744309"/>
    <lineage>
        <taxon>Bacteria</taxon>
        <taxon>Bacillati</taxon>
        <taxon>Bacillota</taxon>
        <taxon>Bacilli</taxon>
        <taxon>Bacillales</taxon>
        <taxon>Paenibacillaceae</taxon>
        <taxon>Paenibacillus</taxon>
    </lineage>
</organism>
<accession>A0A850ESG6</accession>
<evidence type="ECO:0000256" key="4">
    <source>
        <dbReference type="ARBA" id="ARBA00022692"/>
    </source>
</evidence>
<keyword evidence="14" id="KW-1185">Reference proteome</keyword>
<dbReference type="GO" id="GO:0006935">
    <property type="term" value="P:chemotaxis"/>
    <property type="evidence" value="ECO:0007669"/>
    <property type="project" value="UniProtKB-KW"/>
</dbReference>
<keyword evidence="4 10" id="KW-0812">Transmembrane</keyword>
<keyword evidence="2" id="KW-1003">Cell membrane</keyword>
<evidence type="ECO:0000256" key="8">
    <source>
        <dbReference type="ARBA" id="ARBA00029447"/>
    </source>
</evidence>
<keyword evidence="6 10" id="KW-0472">Membrane</keyword>
<comment type="caution">
    <text evidence="13">The sequence shown here is derived from an EMBL/GenBank/DDBJ whole genome shotgun (WGS) entry which is preliminary data.</text>
</comment>
<evidence type="ECO:0000256" key="10">
    <source>
        <dbReference type="SAM" id="Phobius"/>
    </source>
</evidence>
<comment type="similarity">
    <text evidence="8">Belongs to the methyl-accepting chemotaxis (MCP) protein family.</text>
</comment>
<dbReference type="InterPro" id="IPR003660">
    <property type="entry name" value="HAMP_dom"/>
</dbReference>
<dbReference type="Pfam" id="PF00015">
    <property type="entry name" value="MCPsignal"/>
    <property type="match status" value="1"/>
</dbReference>
<dbReference type="Proteomes" id="UP000564806">
    <property type="component" value="Unassembled WGS sequence"/>
</dbReference>
<evidence type="ECO:0000256" key="5">
    <source>
        <dbReference type="ARBA" id="ARBA00022989"/>
    </source>
</evidence>
<evidence type="ECO:0000256" key="3">
    <source>
        <dbReference type="ARBA" id="ARBA00022500"/>
    </source>
</evidence>
<dbReference type="SUPFAM" id="SSF58104">
    <property type="entry name" value="Methyl-accepting chemotaxis protein (MCP) signaling domain"/>
    <property type="match status" value="1"/>
</dbReference>
<evidence type="ECO:0000259" key="12">
    <source>
        <dbReference type="PROSITE" id="PS50885"/>
    </source>
</evidence>
<evidence type="ECO:0000313" key="14">
    <source>
        <dbReference type="Proteomes" id="UP000564806"/>
    </source>
</evidence>
<feature type="transmembrane region" description="Helical" evidence="10">
    <location>
        <begin position="294"/>
        <end position="316"/>
    </location>
</feature>
<dbReference type="Gene3D" id="1.10.287.950">
    <property type="entry name" value="Methyl-accepting chemotaxis protein"/>
    <property type="match status" value="1"/>
</dbReference>
<dbReference type="InterPro" id="IPR029151">
    <property type="entry name" value="Sensor-like_sf"/>
</dbReference>
<dbReference type="CDD" id="cd12914">
    <property type="entry name" value="PDC1_DGC_like"/>
    <property type="match status" value="1"/>
</dbReference>
<keyword evidence="5 10" id="KW-1133">Transmembrane helix</keyword>
<dbReference type="PROSITE" id="PS50111">
    <property type="entry name" value="CHEMOTAXIS_TRANSDUC_2"/>
    <property type="match status" value="1"/>
</dbReference>
<dbReference type="AlphaFoldDB" id="A0A850ESG6"/>
<sequence>MSLRIKLPALITGLVIIAMFALAMAVYSLGSNLLLKKSKDEIIASADRIGEGLWTAAQLQKQASYLISTDSLLGDLLKLRASGTLSDTEFFSDKNTLLTSANEKLIKIQKETTGNQSLILLDAKGIMVAGNNTELIGSNLSEREYYQKAITGEAFISDAIKSKSSGQIVIVFSQPVKGPDGKVIGVYASTVASDFFTEKLGKIQINGEGRIEIVSRSGIELYNSKDESLVGTKIEGIEDLLKIKSEGDIATGIIDDDNGEYVRYNKIPDSDWIVAVIDTYKDIKKPIELMLNQLIIVTAFAILLTIICGLLISRAITKPIFQLTKLFRQLSSGDLSVSATGRYDSEFRELADSFNEMVRQNKELISNMNISINVLNESTEDLDNASRQAAQSISETTSTSTEIAKAMESQANDTELIVDKFVSFGDKFVSMNEKAQSAKDRADEIVEVFHTSNQVVEELGKISEKNGTEVQKISVITLKLQESSNNISKITGAINNIAKQTNLLALNASIEAARAGEFGRGFSVVAAEIRKLAEQSTRQASEINEIIGQNLAFVEENHQSVQEIKDITALQDEYVGRTREAFHTVYKNVQDINAQIIGMADEVTRMQQDKEEMLESSQNLSASGEEVSASVQEVTATMHDQSAMVQQLAEMVETIDLLTKDLAKSSARFKTE</sequence>
<feature type="domain" description="HAMP" evidence="12">
    <location>
        <begin position="314"/>
        <end position="366"/>
    </location>
</feature>
<evidence type="ECO:0000256" key="1">
    <source>
        <dbReference type="ARBA" id="ARBA00004651"/>
    </source>
</evidence>
<comment type="subcellular location">
    <subcellularLocation>
        <location evidence="1">Cell membrane</location>
        <topology evidence="1">Multi-pass membrane protein</topology>
    </subcellularLocation>
</comment>
<dbReference type="EMBL" id="JABWCS010000221">
    <property type="protein sequence ID" value="NUU64133.1"/>
    <property type="molecule type" value="Genomic_DNA"/>
</dbReference>
<dbReference type="Pfam" id="PF00672">
    <property type="entry name" value="HAMP"/>
    <property type="match status" value="1"/>
</dbReference>
<evidence type="ECO:0000256" key="2">
    <source>
        <dbReference type="ARBA" id="ARBA00022475"/>
    </source>
</evidence>
<dbReference type="InterPro" id="IPR033479">
    <property type="entry name" value="dCache_1"/>
</dbReference>
<keyword evidence="3" id="KW-0145">Chemotaxis</keyword>
<dbReference type="PANTHER" id="PTHR32089:SF112">
    <property type="entry name" value="LYSOZYME-LIKE PROTEIN-RELATED"/>
    <property type="match status" value="1"/>
</dbReference>
<dbReference type="GO" id="GO:0007165">
    <property type="term" value="P:signal transduction"/>
    <property type="evidence" value="ECO:0007669"/>
    <property type="project" value="UniProtKB-KW"/>
</dbReference>
<dbReference type="CDD" id="cd18774">
    <property type="entry name" value="PDC2_HK_sensor"/>
    <property type="match status" value="1"/>
</dbReference>
<name>A0A850ESG6_9BACL</name>
<gene>
    <name evidence="13" type="ORF">HPT30_27660</name>
</gene>
<feature type="transmembrane region" description="Helical" evidence="10">
    <location>
        <begin position="6"/>
        <end position="29"/>
    </location>
</feature>
<protein>
    <submittedName>
        <fullName evidence="13">Methyl-accepting chemotaxis protein</fullName>
    </submittedName>
</protein>
<dbReference type="SMART" id="SM00304">
    <property type="entry name" value="HAMP"/>
    <property type="match status" value="1"/>
</dbReference>
<dbReference type="PANTHER" id="PTHR32089">
    <property type="entry name" value="METHYL-ACCEPTING CHEMOTAXIS PROTEIN MCPB"/>
    <property type="match status" value="1"/>
</dbReference>
<dbReference type="PROSITE" id="PS50885">
    <property type="entry name" value="HAMP"/>
    <property type="match status" value="1"/>
</dbReference>
<proteinExistence type="inferred from homology"/>
<dbReference type="Gene3D" id="3.30.450.20">
    <property type="entry name" value="PAS domain"/>
    <property type="match status" value="1"/>
</dbReference>
<dbReference type="GO" id="GO:0005886">
    <property type="term" value="C:plasma membrane"/>
    <property type="evidence" value="ECO:0007669"/>
    <property type="project" value="UniProtKB-SubCell"/>
</dbReference>
<dbReference type="SUPFAM" id="SSF103190">
    <property type="entry name" value="Sensory domain-like"/>
    <property type="match status" value="1"/>
</dbReference>
<dbReference type="SMART" id="SM00283">
    <property type="entry name" value="MA"/>
    <property type="match status" value="1"/>
</dbReference>